<dbReference type="InterPro" id="IPR002801">
    <property type="entry name" value="Asp_carbamoylTrfase_reg"/>
</dbReference>
<dbReference type="GO" id="GO:0046872">
    <property type="term" value="F:metal ion binding"/>
    <property type="evidence" value="ECO:0007669"/>
    <property type="project" value="UniProtKB-KW"/>
</dbReference>
<comment type="caution">
    <text evidence="6">The sequence shown here is derived from an EMBL/GenBank/DDBJ whole genome shotgun (WGS) entry which is preliminary data.</text>
</comment>
<reference evidence="6" key="1">
    <citation type="submission" date="2019-08" db="EMBL/GenBank/DDBJ databases">
        <authorList>
            <person name="Kucharzyk K."/>
            <person name="Murdoch R.W."/>
            <person name="Higgins S."/>
            <person name="Loffler F."/>
        </authorList>
    </citation>
    <scope>NUCLEOTIDE SEQUENCE</scope>
</reference>
<proteinExistence type="inferred from homology"/>
<dbReference type="PANTHER" id="PTHR35805">
    <property type="entry name" value="ASPARTATE CARBAMOYLTRANSFERASE REGULATORY CHAIN"/>
    <property type="match status" value="1"/>
</dbReference>
<feature type="domain" description="Aspartate carbamoyltransferase regulatory subunit C-terminal" evidence="5">
    <location>
        <begin position="104"/>
        <end position="148"/>
    </location>
</feature>
<keyword evidence="3" id="KW-0665">Pyrimidine biosynthesis</keyword>
<dbReference type="GO" id="GO:0009347">
    <property type="term" value="C:aspartate carbamoyltransferase complex"/>
    <property type="evidence" value="ECO:0007669"/>
    <property type="project" value="InterPro"/>
</dbReference>
<dbReference type="InterPro" id="IPR020545">
    <property type="entry name" value="Asp_carbamoyltransf_reg_N"/>
</dbReference>
<dbReference type="InterPro" id="IPR036792">
    <property type="entry name" value="Asp_carbatrfase_reg_C_sf"/>
</dbReference>
<dbReference type="GO" id="GO:0006207">
    <property type="term" value="P:'de novo' pyrimidine nucleobase biosynthetic process"/>
    <property type="evidence" value="ECO:0007669"/>
    <property type="project" value="InterPro"/>
</dbReference>
<dbReference type="AlphaFoldDB" id="A0A644UEM9"/>
<dbReference type="EMBL" id="VSSQ01000107">
    <property type="protein sequence ID" value="MPL77446.1"/>
    <property type="molecule type" value="Genomic_DNA"/>
</dbReference>
<evidence type="ECO:0000256" key="1">
    <source>
        <dbReference type="ARBA" id="ARBA00022723"/>
    </source>
</evidence>
<protein>
    <submittedName>
        <fullName evidence="6">Aspartate carbamoyltransferase regulatory chain</fullName>
    </submittedName>
</protein>
<evidence type="ECO:0000259" key="4">
    <source>
        <dbReference type="Pfam" id="PF01948"/>
    </source>
</evidence>
<dbReference type="Gene3D" id="3.30.70.140">
    <property type="entry name" value="Aspartate carbamoyltransferase regulatory subunit, N-terminal domain"/>
    <property type="match status" value="1"/>
</dbReference>
<evidence type="ECO:0000256" key="2">
    <source>
        <dbReference type="ARBA" id="ARBA00022833"/>
    </source>
</evidence>
<evidence type="ECO:0000259" key="5">
    <source>
        <dbReference type="Pfam" id="PF02748"/>
    </source>
</evidence>
<dbReference type="SUPFAM" id="SSF57825">
    <property type="entry name" value="Aspartate carbamoyltransferase, Regulatory-chain, C-terminal domain"/>
    <property type="match status" value="1"/>
</dbReference>
<accession>A0A644UEM9</accession>
<evidence type="ECO:0000256" key="3">
    <source>
        <dbReference type="ARBA" id="ARBA00022975"/>
    </source>
</evidence>
<dbReference type="InterPro" id="IPR036793">
    <property type="entry name" value="Asp_carbatrfase_reg_N_sf"/>
</dbReference>
<dbReference type="NCBIfam" id="TIGR00240">
    <property type="entry name" value="ATCase_reg"/>
    <property type="match status" value="1"/>
</dbReference>
<evidence type="ECO:0000313" key="6">
    <source>
        <dbReference type="EMBL" id="MPL77446.1"/>
    </source>
</evidence>
<sequence>MTTENKKELIVSAIENGTVIDHIPVDTVLMVLSILGLDKYEDEVLIGNNLNSKKYGKKGIIKARNKFFEQDDINKIALVAPNATLIVIRDYEVVEKKFVEIPEKIEKILKCINPNCITNKETIETKFNVIEENPLKIQCHYCEKTMTNIRFAE</sequence>
<keyword evidence="2" id="KW-0862">Zinc</keyword>
<dbReference type="GO" id="GO:0006221">
    <property type="term" value="P:pyrimidine nucleotide biosynthetic process"/>
    <property type="evidence" value="ECO:0007669"/>
    <property type="project" value="UniProtKB-KW"/>
</dbReference>
<gene>
    <name evidence="6" type="primary">pyrI_3</name>
    <name evidence="6" type="ORF">SDC9_23302</name>
</gene>
<dbReference type="Pfam" id="PF01948">
    <property type="entry name" value="PyrI"/>
    <property type="match status" value="1"/>
</dbReference>
<dbReference type="Gene3D" id="2.30.30.20">
    <property type="entry name" value="Aspartate carbamoyltransferase regulatory subunit, C-terminal domain"/>
    <property type="match status" value="1"/>
</dbReference>
<keyword evidence="6" id="KW-0808">Transferase</keyword>
<name>A0A644UEM9_9ZZZZ</name>
<dbReference type="GO" id="GO:0016740">
    <property type="term" value="F:transferase activity"/>
    <property type="evidence" value="ECO:0007669"/>
    <property type="project" value="UniProtKB-KW"/>
</dbReference>
<keyword evidence="1" id="KW-0479">Metal-binding</keyword>
<dbReference type="SUPFAM" id="SSF54893">
    <property type="entry name" value="Aspartate carbamoyltransferase, Regulatory-chain, N-terminal domain"/>
    <property type="match status" value="1"/>
</dbReference>
<dbReference type="PANTHER" id="PTHR35805:SF1">
    <property type="entry name" value="ASPARTATE CARBAMOYLTRANSFERASE REGULATORY CHAIN"/>
    <property type="match status" value="1"/>
</dbReference>
<dbReference type="HAMAP" id="MF_00002">
    <property type="entry name" value="Asp_carb_tr_reg"/>
    <property type="match status" value="1"/>
</dbReference>
<dbReference type="Pfam" id="PF02748">
    <property type="entry name" value="PyrI_C"/>
    <property type="match status" value="1"/>
</dbReference>
<dbReference type="InterPro" id="IPR020542">
    <property type="entry name" value="Asp_carbamoyltrfase_reg_C"/>
</dbReference>
<organism evidence="6">
    <name type="scientific">bioreactor metagenome</name>
    <dbReference type="NCBI Taxonomy" id="1076179"/>
    <lineage>
        <taxon>unclassified sequences</taxon>
        <taxon>metagenomes</taxon>
        <taxon>ecological metagenomes</taxon>
    </lineage>
</organism>
<feature type="domain" description="Aspartate carbamoyltransferase regulatory subunit N-terminal" evidence="4">
    <location>
        <begin position="10"/>
        <end position="99"/>
    </location>
</feature>